<feature type="compositionally biased region" description="Acidic residues" evidence="1">
    <location>
        <begin position="40"/>
        <end position="62"/>
    </location>
</feature>
<feature type="region of interest" description="Disordered" evidence="1">
    <location>
        <begin position="1"/>
        <end position="71"/>
    </location>
</feature>
<dbReference type="EMBL" id="CH479194">
    <property type="protein sequence ID" value="EDW27082.1"/>
    <property type="molecule type" value="Genomic_DNA"/>
</dbReference>
<sequence length="86" mass="9424">MLWQQKKNGEMEEEAETVVSDGADTDLSARTFEAVNCNDDGNDDDDDDDDTDDVQDDDDDDDAPRKGTSVLKKLEVKVEELAPGSA</sequence>
<keyword evidence="3" id="KW-1185">Reference proteome</keyword>
<proteinExistence type="predicted"/>
<reference evidence="2 3" key="1">
    <citation type="journal article" date="2007" name="Nature">
        <title>Evolution of genes and genomes on the Drosophila phylogeny.</title>
        <authorList>
            <consortium name="Drosophila 12 Genomes Consortium"/>
            <person name="Clark A.G."/>
            <person name="Eisen M.B."/>
            <person name="Smith D.R."/>
            <person name="Bergman C.M."/>
            <person name="Oliver B."/>
            <person name="Markow T.A."/>
            <person name="Kaufman T.C."/>
            <person name="Kellis M."/>
            <person name="Gelbart W."/>
            <person name="Iyer V.N."/>
            <person name="Pollard D.A."/>
            <person name="Sackton T.B."/>
            <person name="Larracuente A.M."/>
            <person name="Singh N.D."/>
            <person name="Abad J.P."/>
            <person name="Abt D.N."/>
            <person name="Adryan B."/>
            <person name="Aguade M."/>
            <person name="Akashi H."/>
            <person name="Anderson W.W."/>
            <person name="Aquadro C.F."/>
            <person name="Ardell D.H."/>
            <person name="Arguello R."/>
            <person name="Artieri C.G."/>
            <person name="Barbash D.A."/>
            <person name="Barker D."/>
            <person name="Barsanti P."/>
            <person name="Batterham P."/>
            <person name="Batzoglou S."/>
            <person name="Begun D."/>
            <person name="Bhutkar A."/>
            <person name="Blanco E."/>
            <person name="Bosak S.A."/>
            <person name="Bradley R.K."/>
            <person name="Brand A.D."/>
            <person name="Brent M.R."/>
            <person name="Brooks A.N."/>
            <person name="Brown R.H."/>
            <person name="Butlin R.K."/>
            <person name="Caggese C."/>
            <person name="Calvi B.R."/>
            <person name="Bernardo de Carvalho A."/>
            <person name="Caspi A."/>
            <person name="Castrezana S."/>
            <person name="Celniker S.E."/>
            <person name="Chang J.L."/>
            <person name="Chapple C."/>
            <person name="Chatterji S."/>
            <person name="Chinwalla A."/>
            <person name="Civetta A."/>
            <person name="Clifton S.W."/>
            <person name="Comeron J.M."/>
            <person name="Costello J.C."/>
            <person name="Coyne J.A."/>
            <person name="Daub J."/>
            <person name="David R.G."/>
            <person name="Delcher A.L."/>
            <person name="Delehaunty K."/>
            <person name="Do C.B."/>
            <person name="Ebling H."/>
            <person name="Edwards K."/>
            <person name="Eickbush T."/>
            <person name="Evans J.D."/>
            <person name="Filipski A."/>
            <person name="Findeiss S."/>
            <person name="Freyhult E."/>
            <person name="Fulton L."/>
            <person name="Fulton R."/>
            <person name="Garcia A.C."/>
            <person name="Gardiner A."/>
            <person name="Garfield D.A."/>
            <person name="Garvin B.E."/>
            <person name="Gibson G."/>
            <person name="Gilbert D."/>
            <person name="Gnerre S."/>
            <person name="Godfrey J."/>
            <person name="Good R."/>
            <person name="Gotea V."/>
            <person name="Gravely B."/>
            <person name="Greenberg A.J."/>
            <person name="Griffiths-Jones S."/>
            <person name="Gross S."/>
            <person name="Guigo R."/>
            <person name="Gustafson E.A."/>
            <person name="Haerty W."/>
            <person name="Hahn M.W."/>
            <person name="Halligan D.L."/>
            <person name="Halpern A.L."/>
            <person name="Halter G.M."/>
            <person name="Han M.V."/>
            <person name="Heger A."/>
            <person name="Hillier L."/>
            <person name="Hinrichs A.S."/>
            <person name="Holmes I."/>
            <person name="Hoskins R.A."/>
            <person name="Hubisz M.J."/>
            <person name="Hultmark D."/>
            <person name="Huntley M.A."/>
            <person name="Jaffe D.B."/>
            <person name="Jagadeeshan S."/>
            <person name="Jeck W.R."/>
            <person name="Johnson J."/>
            <person name="Jones C.D."/>
            <person name="Jordan W.C."/>
            <person name="Karpen G.H."/>
            <person name="Kataoka E."/>
            <person name="Keightley P.D."/>
            <person name="Kheradpour P."/>
            <person name="Kirkness E.F."/>
            <person name="Koerich L.B."/>
            <person name="Kristiansen K."/>
            <person name="Kudrna D."/>
            <person name="Kulathinal R.J."/>
            <person name="Kumar S."/>
            <person name="Kwok R."/>
            <person name="Lander E."/>
            <person name="Langley C.H."/>
            <person name="Lapoint R."/>
            <person name="Lazzaro B.P."/>
            <person name="Lee S.J."/>
            <person name="Levesque L."/>
            <person name="Li R."/>
            <person name="Lin C.F."/>
            <person name="Lin M.F."/>
            <person name="Lindblad-Toh K."/>
            <person name="Llopart A."/>
            <person name="Long M."/>
            <person name="Low L."/>
            <person name="Lozovsky E."/>
            <person name="Lu J."/>
            <person name="Luo M."/>
            <person name="Machado C.A."/>
            <person name="Makalowski W."/>
            <person name="Marzo M."/>
            <person name="Matsuda M."/>
            <person name="Matzkin L."/>
            <person name="McAllister B."/>
            <person name="McBride C.S."/>
            <person name="McKernan B."/>
            <person name="McKernan K."/>
            <person name="Mendez-Lago M."/>
            <person name="Minx P."/>
            <person name="Mollenhauer M.U."/>
            <person name="Montooth K."/>
            <person name="Mount S.M."/>
            <person name="Mu X."/>
            <person name="Myers E."/>
            <person name="Negre B."/>
            <person name="Newfeld S."/>
            <person name="Nielsen R."/>
            <person name="Noor M.A."/>
            <person name="O'Grady P."/>
            <person name="Pachter L."/>
            <person name="Papaceit M."/>
            <person name="Parisi M.J."/>
            <person name="Parisi M."/>
            <person name="Parts L."/>
            <person name="Pedersen J.S."/>
            <person name="Pesole G."/>
            <person name="Phillippy A.M."/>
            <person name="Ponting C.P."/>
            <person name="Pop M."/>
            <person name="Porcelli D."/>
            <person name="Powell J.R."/>
            <person name="Prohaska S."/>
            <person name="Pruitt K."/>
            <person name="Puig M."/>
            <person name="Quesneville H."/>
            <person name="Ram K.R."/>
            <person name="Rand D."/>
            <person name="Rasmussen M.D."/>
            <person name="Reed L.K."/>
            <person name="Reenan R."/>
            <person name="Reily A."/>
            <person name="Remington K.A."/>
            <person name="Rieger T.T."/>
            <person name="Ritchie M.G."/>
            <person name="Robin C."/>
            <person name="Rogers Y.H."/>
            <person name="Rohde C."/>
            <person name="Rozas J."/>
            <person name="Rubenfield M.J."/>
            <person name="Ruiz A."/>
            <person name="Russo S."/>
            <person name="Salzberg S.L."/>
            <person name="Sanchez-Gracia A."/>
            <person name="Saranga D.J."/>
            <person name="Sato H."/>
            <person name="Schaeffer S.W."/>
            <person name="Schatz M.C."/>
            <person name="Schlenke T."/>
            <person name="Schwartz R."/>
            <person name="Segarra C."/>
            <person name="Singh R.S."/>
            <person name="Sirot L."/>
            <person name="Sirota M."/>
            <person name="Sisneros N.B."/>
            <person name="Smith C.D."/>
            <person name="Smith T.F."/>
            <person name="Spieth J."/>
            <person name="Stage D.E."/>
            <person name="Stark A."/>
            <person name="Stephan W."/>
            <person name="Strausberg R.L."/>
            <person name="Strempel S."/>
            <person name="Sturgill D."/>
            <person name="Sutton G."/>
            <person name="Sutton G.G."/>
            <person name="Tao W."/>
            <person name="Teichmann S."/>
            <person name="Tobari Y.N."/>
            <person name="Tomimura Y."/>
            <person name="Tsolas J.M."/>
            <person name="Valente V.L."/>
            <person name="Venter E."/>
            <person name="Venter J.C."/>
            <person name="Vicario S."/>
            <person name="Vieira F.G."/>
            <person name="Vilella A.J."/>
            <person name="Villasante A."/>
            <person name="Walenz B."/>
            <person name="Wang J."/>
            <person name="Wasserman M."/>
            <person name="Watts T."/>
            <person name="Wilson D."/>
            <person name="Wilson R.K."/>
            <person name="Wing R.A."/>
            <person name="Wolfner M.F."/>
            <person name="Wong A."/>
            <person name="Wong G.K."/>
            <person name="Wu C.I."/>
            <person name="Wu G."/>
            <person name="Yamamoto D."/>
            <person name="Yang H.P."/>
            <person name="Yang S.P."/>
            <person name="Yorke J.A."/>
            <person name="Yoshida K."/>
            <person name="Zdobnov E."/>
            <person name="Zhang P."/>
            <person name="Zhang Y."/>
            <person name="Zimin A.V."/>
            <person name="Baldwin J."/>
            <person name="Abdouelleil A."/>
            <person name="Abdulkadir J."/>
            <person name="Abebe A."/>
            <person name="Abera B."/>
            <person name="Abreu J."/>
            <person name="Acer S.C."/>
            <person name="Aftuck L."/>
            <person name="Alexander A."/>
            <person name="An P."/>
            <person name="Anderson E."/>
            <person name="Anderson S."/>
            <person name="Arachi H."/>
            <person name="Azer M."/>
            <person name="Bachantsang P."/>
            <person name="Barry A."/>
            <person name="Bayul T."/>
            <person name="Berlin A."/>
            <person name="Bessette D."/>
            <person name="Bloom T."/>
            <person name="Blye J."/>
            <person name="Boguslavskiy L."/>
            <person name="Bonnet C."/>
            <person name="Boukhgalter B."/>
            <person name="Bourzgui I."/>
            <person name="Brown A."/>
            <person name="Cahill P."/>
            <person name="Channer S."/>
            <person name="Cheshatsang Y."/>
            <person name="Chuda L."/>
            <person name="Citroen M."/>
            <person name="Collymore A."/>
            <person name="Cooke P."/>
            <person name="Costello M."/>
            <person name="D'Aco K."/>
            <person name="Daza R."/>
            <person name="De Haan G."/>
            <person name="DeGray S."/>
            <person name="DeMaso C."/>
            <person name="Dhargay N."/>
            <person name="Dooley K."/>
            <person name="Dooley E."/>
            <person name="Doricent M."/>
            <person name="Dorje P."/>
            <person name="Dorjee K."/>
            <person name="Dupes A."/>
            <person name="Elong R."/>
            <person name="Falk J."/>
            <person name="Farina A."/>
            <person name="Faro S."/>
            <person name="Ferguson D."/>
            <person name="Fisher S."/>
            <person name="Foley C.D."/>
            <person name="Franke A."/>
            <person name="Friedrich D."/>
            <person name="Gadbois L."/>
            <person name="Gearin G."/>
            <person name="Gearin C.R."/>
            <person name="Giannoukos G."/>
            <person name="Goode T."/>
            <person name="Graham J."/>
            <person name="Grandbois E."/>
            <person name="Grewal S."/>
            <person name="Gyaltsen K."/>
            <person name="Hafez N."/>
            <person name="Hagos B."/>
            <person name="Hall J."/>
            <person name="Henson C."/>
            <person name="Hollinger A."/>
            <person name="Honan T."/>
            <person name="Huard M.D."/>
            <person name="Hughes L."/>
            <person name="Hurhula B."/>
            <person name="Husby M.E."/>
            <person name="Kamat A."/>
            <person name="Kanga B."/>
            <person name="Kashin S."/>
            <person name="Khazanovich D."/>
            <person name="Kisner P."/>
            <person name="Lance K."/>
            <person name="Lara M."/>
            <person name="Lee W."/>
            <person name="Lennon N."/>
            <person name="Letendre F."/>
            <person name="LeVine R."/>
            <person name="Lipovsky A."/>
            <person name="Liu X."/>
            <person name="Liu J."/>
            <person name="Liu S."/>
            <person name="Lokyitsang T."/>
            <person name="Lokyitsang Y."/>
            <person name="Lubonja R."/>
            <person name="Lui A."/>
            <person name="MacDonald P."/>
            <person name="Magnisalis V."/>
            <person name="Maru K."/>
            <person name="Matthews C."/>
            <person name="McCusker W."/>
            <person name="McDonough S."/>
            <person name="Mehta T."/>
            <person name="Meldrim J."/>
            <person name="Meneus L."/>
            <person name="Mihai O."/>
            <person name="Mihalev A."/>
            <person name="Mihova T."/>
            <person name="Mittelman R."/>
            <person name="Mlenga V."/>
            <person name="Montmayeur A."/>
            <person name="Mulrain L."/>
            <person name="Navidi A."/>
            <person name="Naylor J."/>
            <person name="Negash T."/>
            <person name="Nguyen T."/>
            <person name="Nguyen N."/>
            <person name="Nicol R."/>
            <person name="Norbu C."/>
            <person name="Norbu N."/>
            <person name="Novod N."/>
            <person name="O'Neill B."/>
            <person name="Osman S."/>
            <person name="Markiewicz E."/>
            <person name="Oyono O.L."/>
            <person name="Patti C."/>
            <person name="Phunkhang P."/>
            <person name="Pierre F."/>
            <person name="Priest M."/>
            <person name="Raghuraman S."/>
            <person name="Rege F."/>
            <person name="Reyes R."/>
            <person name="Rise C."/>
            <person name="Rogov P."/>
            <person name="Ross K."/>
            <person name="Ryan E."/>
            <person name="Settipalli S."/>
            <person name="Shea T."/>
            <person name="Sherpa N."/>
            <person name="Shi L."/>
            <person name="Shih D."/>
            <person name="Sparrow T."/>
            <person name="Spaulding J."/>
            <person name="Stalker J."/>
            <person name="Stange-Thomann N."/>
            <person name="Stavropoulos S."/>
            <person name="Stone C."/>
            <person name="Strader C."/>
            <person name="Tesfaye S."/>
            <person name="Thomson T."/>
            <person name="Thoulutsang Y."/>
            <person name="Thoulutsang D."/>
            <person name="Topham K."/>
            <person name="Topping I."/>
            <person name="Tsamla T."/>
            <person name="Vassiliev H."/>
            <person name="Vo A."/>
            <person name="Wangchuk T."/>
            <person name="Wangdi T."/>
            <person name="Weiand M."/>
            <person name="Wilkinson J."/>
            <person name="Wilson A."/>
            <person name="Yadav S."/>
            <person name="Young G."/>
            <person name="Yu Q."/>
            <person name="Zembek L."/>
            <person name="Zhong D."/>
            <person name="Zimmer A."/>
            <person name="Zwirko Z."/>
            <person name="Jaffe D.B."/>
            <person name="Alvarez P."/>
            <person name="Brockman W."/>
            <person name="Butler J."/>
            <person name="Chin C."/>
            <person name="Gnerre S."/>
            <person name="Grabherr M."/>
            <person name="Kleber M."/>
            <person name="Mauceli E."/>
            <person name="MacCallum I."/>
        </authorList>
    </citation>
    <scope>NUCLEOTIDE SEQUENCE [LARGE SCALE GENOMIC DNA]</scope>
    <source>
        <strain evidence="3">MSH-3 / Tucson 14011-0111.49</strain>
    </source>
</reference>
<name>B4GWJ8_DROPE</name>
<accession>B4GWJ8</accession>
<gene>
    <name evidence="2" type="primary">Dper\GL16422</name>
    <name evidence="2" type="ORF">Dper_GL16422</name>
</gene>
<dbReference type="HOGENOM" id="CLU_2500279_0_0_1"/>
<protein>
    <submittedName>
        <fullName evidence="2">GL16422</fullName>
    </submittedName>
</protein>
<dbReference type="Proteomes" id="UP000008744">
    <property type="component" value="Unassembled WGS sequence"/>
</dbReference>
<organism evidence="3">
    <name type="scientific">Drosophila persimilis</name>
    <name type="common">Fruit fly</name>
    <dbReference type="NCBI Taxonomy" id="7234"/>
    <lineage>
        <taxon>Eukaryota</taxon>
        <taxon>Metazoa</taxon>
        <taxon>Ecdysozoa</taxon>
        <taxon>Arthropoda</taxon>
        <taxon>Hexapoda</taxon>
        <taxon>Insecta</taxon>
        <taxon>Pterygota</taxon>
        <taxon>Neoptera</taxon>
        <taxon>Endopterygota</taxon>
        <taxon>Diptera</taxon>
        <taxon>Brachycera</taxon>
        <taxon>Muscomorpha</taxon>
        <taxon>Ephydroidea</taxon>
        <taxon>Drosophilidae</taxon>
        <taxon>Drosophila</taxon>
        <taxon>Sophophora</taxon>
    </lineage>
</organism>
<evidence type="ECO:0000256" key="1">
    <source>
        <dbReference type="SAM" id="MobiDB-lite"/>
    </source>
</evidence>
<evidence type="ECO:0000313" key="2">
    <source>
        <dbReference type="EMBL" id="EDW27082.1"/>
    </source>
</evidence>
<dbReference type="AlphaFoldDB" id="B4GWJ8"/>
<evidence type="ECO:0000313" key="3">
    <source>
        <dbReference type="Proteomes" id="UP000008744"/>
    </source>
</evidence>